<dbReference type="RefSeq" id="WP_167370151.1">
    <property type="nucleotide sequence ID" value="NZ_JABJWC010000002.1"/>
</dbReference>
<evidence type="ECO:0000313" key="3">
    <source>
        <dbReference type="Proteomes" id="UP000623090"/>
    </source>
</evidence>
<proteinExistence type="predicted"/>
<gene>
    <name evidence="2" type="ORF">HNW77_01580</name>
</gene>
<organism evidence="2 3">
    <name type="scientific">Komagataeibacter melomenusus</name>
    <dbReference type="NCBI Taxonomy" id="2766578"/>
    <lineage>
        <taxon>Bacteria</taxon>
        <taxon>Pseudomonadati</taxon>
        <taxon>Pseudomonadota</taxon>
        <taxon>Alphaproteobacteria</taxon>
        <taxon>Acetobacterales</taxon>
        <taxon>Acetobacteraceae</taxon>
        <taxon>Komagataeibacter</taxon>
    </lineage>
</organism>
<keyword evidence="1" id="KW-0812">Transmembrane</keyword>
<sequence>MTQWNMIYQISIVIRNGILLCFLTWAVMRLAMWAIEFLFGSGGEE</sequence>
<comment type="caution">
    <text evidence="2">The sequence shown here is derived from an EMBL/GenBank/DDBJ whole genome shotgun (WGS) entry which is preliminary data.</text>
</comment>
<keyword evidence="1" id="KW-0472">Membrane</keyword>
<protein>
    <submittedName>
        <fullName evidence="2">Uncharacterized protein</fullName>
    </submittedName>
</protein>
<evidence type="ECO:0000313" key="2">
    <source>
        <dbReference type="EMBL" id="NPC65117.1"/>
    </source>
</evidence>
<dbReference type="Proteomes" id="UP000623090">
    <property type="component" value="Unassembled WGS sequence"/>
</dbReference>
<feature type="transmembrane region" description="Helical" evidence="1">
    <location>
        <begin position="12"/>
        <end position="35"/>
    </location>
</feature>
<reference evidence="2 3" key="1">
    <citation type="journal article" date="2020" name="Microorganisms">
        <title>Description of Komagataeibacter melaceti sp. nov. and Komagataeibacter melomenusus sp. nov. Isolated from Apple Cider Vinegar.</title>
        <authorList>
            <person name="Maric L."/>
            <person name="Cleenwerck I."/>
            <person name="Accetto T."/>
            <person name="Vandamme P."/>
            <person name="Trcek J."/>
        </authorList>
    </citation>
    <scope>NUCLEOTIDE SEQUENCE [LARGE SCALE GENOMIC DNA]</scope>
    <source>
        <strain evidence="2 3">AV436</strain>
    </source>
</reference>
<evidence type="ECO:0000256" key="1">
    <source>
        <dbReference type="SAM" id="Phobius"/>
    </source>
</evidence>
<name>A0ABX2ABX4_9PROT</name>
<dbReference type="EMBL" id="JABJWC010000002">
    <property type="protein sequence ID" value="NPC65117.1"/>
    <property type="molecule type" value="Genomic_DNA"/>
</dbReference>
<keyword evidence="3" id="KW-1185">Reference proteome</keyword>
<keyword evidence="1" id="KW-1133">Transmembrane helix</keyword>
<accession>A0ABX2ABX4</accession>